<protein>
    <recommendedName>
        <fullName evidence="4">Peptidase</fullName>
    </recommendedName>
</protein>
<proteinExistence type="predicted"/>
<name>A0A430HJE5_9BURK</name>
<dbReference type="AlphaFoldDB" id="A0A430HJE5"/>
<dbReference type="EMBL" id="RXLQ01000009">
    <property type="protein sequence ID" value="RSZ57656.1"/>
    <property type="molecule type" value="Genomic_DNA"/>
</dbReference>
<evidence type="ECO:0000313" key="2">
    <source>
        <dbReference type="EMBL" id="RSZ57656.1"/>
    </source>
</evidence>
<reference evidence="2 3" key="1">
    <citation type="submission" date="2018-12" db="EMBL/GenBank/DDBJ databases">
        <authorList>
            <person name="Yang E."/>
        </authorList>
    </citation>
    <scope>NUCLEOTIDE SEQUENCE [LARGE SCALE GENOMIC DNA]</scope>
    <source>
        <strain evidence="2 3">SOD</strain>
    </source>
</reference>
<feature type="signal peptide" evidence="1">
    <location>
        <begin position="1"/>
        <end position="24"/>
    </location>
</feature>
<accession>A0A430HJE5</accession>
<keyword evidence="3" id="KW-1185">Reference proteome</keyword>
<evidence type="ECO:0008006" key="4">
    <source>
        <dbReference type="Google" id="ProtNLM"/>
    </source>
</evidence>
<dbReference type="Proteomes" id="UP000278085">
    <property type="component" value="Unassembled WGS sequence"/>
</dbReference>
<dbReference type="RefSeq" id="WP_126075466.1">
    <property type="nucleotide sequence ID" value="NZ_CP051166.1"/>
</dbReference>
<comment type="caution">
    <text evidence="2">The sequence shown here is derived from an EMBL/GenBank/DDBJ whole genome shotgun (WGS) entry which is preliminary data.</text>
</comment>
<gene>
    <name evidence="2" type="ORF">EJB06_18405</name>
</gene>
<sequence>MFKSFLTALLAGIALIPAAATAGAALTELETRWLNAAAPVLAYSQRINLPIDIIVQPKARPGDVPLAMGFVDGRCKLVLSMRGNPDAETILQTVPQAERALLIETMAAHEIGHCWRYVQGVWHALPAGFVETGEEQAQDTGMLAASKAMREMRREEGFADLVALSWVQRQHPAEYGRVYAWLSSLRDAVPAERSGHDTRTWVRLAKNADGFGRGASPFDDAVTLWQTGLLNDE</sequence>
<evidence type="ECO:0000313" key="3">
    <source>
        <dbReference type="Proteomes" id="UP000278085"/>
    </source>
</evidence>
<organism evidence="2 3">
    <name type="scientific">Massilia atriviolacea</name>
    <dbReference type="NCBI Taxonomy" id="2495579"/>
    <lineage>
        <taxon>Bacteria</taxon>
        <taxon>Pseudomonadati</taxon>
        <taxon>Pseudomonadota</taxon>
        <taxon>Betaproteobacteria</taxon>
        <taxon>Burkholderiales</taxon>
        <taxon>Oxalobacteraceae</taxon>
        <taxon>Telluria group</taxon>
        <taxon>Massilia</taxon>
    </lineage>
</organism>
<feature type="chain" id="PRO_5019189827" description="Peptidase" evidence="1">
    <location>
        <begin position="25"/>
        <end position="233"/>
    </location>
</feature>
<keyword evidence="1" id="KW-0732">Signal</keyword>
<evidence type="ECO:0000256" key="1">
    <source>
        <dbReference type="SAM" id="SignalP"/>
    </source>
</evidence>
<dbReference type="OrthoDB" id="9128426at2"/>